<gene>
    <name evidence="2" type="ORF">GCM10011614_22350</name>
</gene>
<dbReference type="RefSeq" id="WP_189621287.1">
    <property type="nucleotide sequence ID" value="NZ_BMZA01000008.1"/>
</dbReference>
<keyword evidence="1" id="KW-0812">Transmembrane</keyword>
<protein>
    <submittedName>
        <fullName evidence="2">Uncharacterized protein</fullName>
    </submittedName>
</protein>
<accession>A0A918UH21</accession>
<name>A0A918UH21_9SPHN</name>
<feature type="transmembrane region" description="Helical" evidence="1">
    <location>
        <begin position="12"/>
        <end position="30"/>
    </location>
</feature>
<evidence type="ECO:0000313" key="3">
    <source>
        <dbReference type="Proteomes" id="UP000648075"/>
    </source>
</evidence>
<proteinExistence type="predicted"/>
<feature type="transmembrane region" description="Helical" evidence="1">
    <location>
        <begin position="71"/>
        <end position="93"/>
    </location>
</feature>
<reference evidence="2" key="1">
    <citation type="journal article" date="2014" name="Int. J. Syst. Evol. Microbiol.">
        <title>Complete genome sequence of Corynebacterium casei LMG S-19264T (=DSM 44701T), isolated from a smear-ripened cheese.</title>
        <authorList>
            <consortium name="US DOE Joint Genome Institute (JGI-PGF)"/>
            <person name="Walter F."/>
            <person name="Albersmeier A."/>
            <person name="Kalinowski J."/>
            <person name="Ruckert C."/>
        </authorList>
    </citation>
    <scope>NUCLEOTIDE SEQUENCE</scope>
    <source>
        <strain evidence="2">KCTC 32255</strain>
    </source>
</reference>
<sequence>MNRLAEWLGERPYRSIALNVVMLTVLLALIGQPQLFLMIGSIMIAVLAVAGLRGTLVRWRLSRNTSHPYELTYLWAPGATAIVLAGLGLWLILGADSGSPSYILGTIFFGFEAWLLVLLGADLRANRAEIVEAR</sequence>
<reference evidence="2" key="2">
    <citation type="submission" date="2020-09" db="EMBL/GenBank/DDBJ databases">
        <authorList>
            <person name="Sun Q."/>
            <person name="Kim S."/>
        </authorList>
    </citation>
    <scope>NUCLEOTIDE SEQUENCE</scope>
    <source>
        <strain evidence="2">KCTC 32255</strain>
    </source>
</reference>
<dbReference type="AlphaFoldDB" id="A0A918UH21"/>
<evidence type="ECO:0000313" key="2">
    <source>
        <dbReference type="EMBL" id="GGZ07063.1"/>
    </source>
</evidence>
<organism evidence="2 3">
    <name type="scientific">Novosphingobium colocasiae</name>
    <dbReference type="NCBI Taxonomy" id="1256513"/>
    <lineage>
        <taxon>Bacteria</taxon>
        <taxon>Pseudomonadati</taxon>
        <taxon>Pseudomonadota</taxon>
        <taxon>Alphaproteobacteria</taxon>
        <taxon>Sphingomonadales</taxon>
        <taxon>Sphingomonadaceae</taxon>
        <taxon>Novosphingobium</taxon>
    </lineage>
</organism>
<keyword evidence="1" id="KW-1133">Transmembrane helix</keyword>
<keyword evidence="3" id="KW-1185">Reference proteome</keyword>
<dbReference type="Proteomes" id="UP000648075">
    <property type="component" value="Unassembled WGS sequence"/>
</dbReference>
<evidence type="ECO:0000256" key="1">
    <source>
        <dbReference type="SAM" id="Phobius"/>
    </source>
</evidence>
<feature type="transmembrane region" description="Helical" evidence="1">
    <location>
        <begin position="99"/>
        <end position="119"/>
    </location>
</feature>
<dbReference type="EMBL" id="BMZA01000008">
    <property type="protein sequence ID" value="GGZ07063.1"/>
    <property type="molecule type" value="Genomic_DNA"/>
</dbReference>
<comment type="caution">
    <text evidence="2">The sequence shown here is derived from an EMBL/GenBank/DDBJ whole genome shotgun (WGS) entry which is preliminary data.</text>
</comment>
<feature type="transmembrane region" description="Helical" evidence="1">
    <location>
        <begin position="36"/>
        <end position="59"/>
    </location>
</feature>
<keyword evidence="1" id="KW-0472">Membrane</keyword>